<dbReference type="Proteomes" id="UP000689195">
    <property type="component" value="Unassembled WGS sequence"/>
</dbReference>
<proteinExistence type="inferred from homology"/>
<comment type="subcellular location">
    <subcellularLocation>
        <location evidence="1">Endomembrane system</location>
        <topology evidence="1">Multi-pass membrane protein</topology>
    </subcellularLocation>
</comment>
<dbReference type="AlphaFoldDB" id="A0A8S1T8Q3"/>
<evidence type="ECO:0000256" key="10">
    <source>
        <dbReference type="RuleBase" id="RU079119"/>
    </source>
</evidence>
<dbReference type="PROSITE" id="PS50216">
    <property type="entry name" value="DHHC"/>
    <property type="match status" value="1"/>
</dbReference>
<evidence type="ECO:0000256" key="2">
    <source>
        <dbReference type="ARBA" id="ARBA00022679"/>
    </source>
</evidence>
<keyword evidence="6" id="KW-0564">Palmitate</keyword>
<evidence type="ECO:0000313" key="13">
    <source>
        <dbReference type="EMBL" id="CAD8148683.1"/>
    </source>
</evidence>
<protein>
    <recommendedName>
        <fullName evidence="10">Palmitoyltransferase</fullName>
        <ecNumber evidence="10">2.3.1.225</ecNumber>
    </recommendedName>
</protein>
<keyword evidence="11" id="KW-0175">Coiled coil</keyword>
<dbReference type="PANTHER" id="PTHR22883:SF43">
    <property type="entry name" value="PALMITOYLTRANSFERASE APP"/>
    <property type="match status" value="1"/>
</dbReference>
<dbReference type="EC" id="2.3.1.225" evidence="10"/>
<dbReference type="EMBL" id="CAJJDO010000018">
    <property type="protein sequence ID" value="CAD8148683.1"/>
    <property type="molecule type" value="Genomic_DNA"/>
</dbReference>
<keyword evidence="8 10" id="KW-0012">Acyltransferase</keyword>
<feature type="transmembrane region" description="Helical" evidence="10">
    <location>
        <begin position="54"/>
        <end position="73"/>
    </location>
</feature>
<name>A0A8S1T8Q3_9CILI</name>
<evidence type="ECO:0000313" key="14">
    <source>
        <dbReference type="Proteomes" id="UP000689195"/>
    </source>
</evidence>
<feature type="transmembrane region" description="Helical" evidence="10">
    <location>
        <begin position="222"/>
        <end position="239"/>
    </location>
</feature>
<dbReference type="GO" id="GO:0005794">
    <property type="term" value="C:Golgi apparatus"/>
    <property type="evidence" value="ECO:0007669"/>
    <property type="project" value="TreeGrafter"/>
</dbReference>
<sequence>MRVQHFENSLLIGQLWIGSVSDSFMIIFVLGSYAILQYYFLYFFSEDYYLTNSWISWTCLVMFLYSYLCGTFTEPGVIRRPQPDDEESFNSIKSNKSVRNEKVGEYFQERYCARCKIMRPPKSSHCYNCNNCVKMYDHHCTFMSNCIGQRNYRYFIGWIYTLLIQCIIWYFVLLQHLYQKFSISETIDKLYKSYYLQYAALTFLMSFCCNITFYLRGCCQSILNLLIIICCCICLYSGYNFDKKYYENYFCSLIFVIITLPGALMALSVGLNQSFHLAIGVNQKEWSVLERQININSIKDTQIELNENINPNQIIDTPDQEKSIEDQSICIEKESEEDKQLRQRIQEEIENNPELKGTLSQEKIEYIFQQRRNYHKKQKMIENANQQVQTYKNSASLKNYFINLKKVLFDKISQSELY</sequence>
<dbReference type="GO" id="GO:0005783">
    <property type="term" value="C:endoplasmic reticulum"/>
    <property type="evidence" value="ECO:0007669"/>
    <property type="project" value="TreeGrafter"/>
</dbReference>
<keyword evidence="7" id="KW-0449">Lipoprotein</keyword>
<evidence type="ECO:0000256" key="7">
    <source>
        <dbReference type="ARBA" id="ARBA00023288"/>
    </source>
</evidence>
<evidence type="ECO:0000256" key="9">
    <source>
        <dbReference type="ARBA" id="ARBA00048048"/>
    </source>
</evidence>
<comment type="domain">
    <text evidence="10">The DHHC domain is required for palmitoyltransferase activity.</text>
</comment>
<reference evidence="13" key="1">
    <citation type="submission" date="2021-01" db="EMBL/GenBank/DDBJ databases">
        <authorList>
            <consortium name="Genoscope - CEA"/>
            <person name="William W."/>
        </authorList>
    </citation>
    <scope>NUCLEOTIDE SEQUENCE</scope>
</reference>
<evidence type="ECO:0000256" key="8">
    <source>
        <dbReference type="ARBA" id="ARBA00023315"/>
    </source>
</evidence>
<keyword evidence="3 10" id="KW-0812">Transmembrane</keyword>
<dbReference type="GO" id="GO:0019706">
    <property type="term" value="F:protein-cysteine S-palmitoyltransferase activity"/>
    <property type="evidence" value="ECO:0007669"/>
    <property type="project" value="UniProtKB-EC"/>
</dbReference>
<feature type="coiled-coil region" evidence="11">
    <location>
        <begin position="331"/>
        <end position="394"/>
    </location>
</feature>
<evidence type="ECO:0000256" key="4">
    <source>
        <dbReference type="ARBA" id="ARBA00022989"/>
    </source>
</evidence>
<feature type="transmembrane region" description="Helical" evidence="10">
    <location>
        <begin position="152"/>
        <end position="174"/>
    </location>
</feature>
<evidence type="ECO:0000259" key="12">
    <source>
        <dbReference type="Pfam" id="PF01529"/>
    </source>
</evidence>
<evidence type="ECO:0000256" key="3">
    <source>
        <dbReference type="ARBA" id="ARBA00022692"/>
    </source>
</evidence>
<dbReference type="InterPro" id="IPR039859">
    <property type="entry name" value="PFA4/ZDH16/20/ERF2-like"/>
</dbReference>
<keyword evidence="5 10" id="KW-0472">Membrane</keyword>
<keyword evidence="14" id="KW-1185">Reference proteome</keyword>
<feature type="transmembrane region" description="Helical" evidence="10">
    <location>
        <begin position="20"/>
        <end position="42"/>
    </location>
</feature>
<keyword evidence="2 10" id="KW-0808">Transferase</keyword>
<evidence type="ECO:0000256" key="5">
    <source>
        <dbReference type="ARBA" id="ARBA00023136"/>
    </source>
</evidence>
<feature type="transmembrane region" description="Helical" evidence="10">
    <location>
        <begin position="245"/>
        <end position="267"/>
    </location>
</feature>
<dbReference type="OrthoDB" id="302728at2759"/>
<comment type="caution">
    <text evidence="13">The sequence shown here is derived from an EMBL/GenBank/DDBJ whole genome shotgun (WGS) entry which is preliminary data.</text>
</comment>
<evidence type="ECO:0000256" key="1">
    <source>
        <dbReference type="ARBA" id="ARBA00004127"/>
    </source>
</evidence>
<dbReference type="GO" id="GO:0006612">
    <property type="term" value="P:protein targeting to membrane"/>
    <property type="evidence" value="ECO:0007669"/>
    <property type="project" value="TreeGrafter"/>
</dbReference>
<dbReference type="PANTHER" id="PTHR22883">
    <property type="entry name" value="ZINC FINGER DHHC DOMAIN CONTAINING PROTEIN"/>
    <property type="match status" value="1"/>
</dbReference>
<comment type="catalytic activity">
    <reaction evidence="9 10">
        <text>L-cysteinyl-[protein] + hexadecanoyl-CoA = S-hexadecanoyl-L-cysteinyl-[protein] + CoA</text>
        <dbReference type="Rhea" id="RHEA:36683"/>
        <dbReference type="Rhea" id="RHEA-COMP:10131"/>
        <dbReference type="Rhea" id="RHEA-COMP:11032"/>
        <dbReference type="ChEBI" id="CHEBI:29950"/>
        <dbReference type="ChEBI" id="CHEBI:57287"/>
        <dbReference type="ChEBI" id="CHEBI:57379"/>
        <dbReference type="ChEBI" id="CHEBI:74151"/>
        <dbReference type="EC" id="2.3.1.225"/>
    </reaction>
</comment>
<comment type="similarity">
    <text evidence="10">Belongs to the DHHC palmitoyltransferase family.</text>
</comment>
<dbReference type="Pfam" id="PF01529">
    <property type="entry name" value="DHHC"/>
    <property type="match status" value="1"/>
</dbReference>
<dbReference type="InterPro" id="IPR001594">
    <property type="entry name" value="Palmitoyltrfase_DHHC"/>
</dbReference>
<organism evidence="13 14">
    <name type="scientific">Paramecium pentaurelia</name>
    <dbReference type="NCBI Taxonomy" id="43138"/>
    <lineage>
        <taxon>Eukaryota</taxon>
        <taxon>Sar</taxon>
        <taxon>Alveolata</taxon>
        <taxon>Ciliophora</taxon>
        <taxon>Intramacronucleata</taxon>
        <taxon>Oligohymenophorea</taxon>
        <taxon>Peniculida</taxon>
        <taxon>Parameciidae</taxon>
        <taxon>Paramecium</taxon>
    </lineage>
</organism>
<keyword evidence="4 10" id="KW-1133">Transmembrane helix</keyword>
<feature type="transmembrane region" description="Helical" evidence="10">
    <location>
        <begin position="194"/>
        <end position="215"/>
    </location>
</feature>
<evidence type="ECO:0000256" key="11">
    <source>
        <dbReference type="SAM" id="Coils"/>
    </source>
</evidence>
<gene>
    <name evidence="13" type="ORF">PPENT_87.1.T0180188</name>
</gene>
<accession>A0A8S1T8Q3</accession>
<evidence type="ECO:0000256" key="6">
    <source>
        <dbReference type="ARBA" id="ARBA00023139"/>
    </source>
</evidence>
<feature type="domain" description="Palmitoyltransferase DHHC" evidence="12">
    <location>
        <begin position="107"/>
        <end position="214"/>
    </location>
</feature>